<dbReference type="InterPro" id="IPR001452">
    <property type="entry name" value="SH3_domain"/>
</dbReference>
<evidence type="ECO:0008006" key="14">
    <source>
        <dbReference type="Google" id="ProtNLM"/>
    </source>
</evidence>
<keyword evidence="6" id="KW-0652">Protein synthesis inhibitor</keyword>
<evidence type="ECO:0000256" key="9">
    <source>
        <dbReference type="PROSITE-ProRule" id="PRU00192"/>
    </source>
</evidence>
<dbReference type="PROSITE" id="PS50011">
    <property type="entry name" value="PROTEIN_KINASE_DOM"/>
    <property type="match status" value="1"/>
</dbReference>
<evidence type="ECO:0000259" key="12">
    <source>
        <dbReference type="PROSITE" id="PS50222"/>
    </source>
</evidence>
<dbReference type="PROSITE" id="PS50002">
    <property type="entry name" value="SH3"/>
    <property type="match status" value="1"/>
</dbReference>
<evidence type="ECO:0000259" key="11">
    <source>
        <dbReference type="PROSITE" id="PS50011"/>
    </source>
</evidence>
<protein>
    <recommendedName>
        <fullName evidence="14">Protein kinase domain-containing protein</fullName>
    </recommendedName>
</protein>
<dbReference type="Pfam" id="PF00069">
    <property type="entry name" value="Pkinase"/>
    <property type="match status" value="1"/>
</dbReference>
<dbReference type="InterPro" id="IPR036028">
    <property type="entry name" value="SH3-like_dom_sf"/>
</dbReference>
<reference evidence="13" key="1">
    <citation type="submission" date="2021-01" db="EMBL/GenBank/DDBJ databases">
        <authorList>
            <person name="Corre E."/>
            <person name="Pelletier E."/>
            <person name="Niang G."/>
            <person name="Scheremetjew M."/>
            <person name="Finn R."/>
            <person name="Kale V."/>
            <person name="Holt S."/>
            <person name="Cochrane G."/>
            <person name="Meng A."/>
            <person name="Brown T."/>
            <person name="Cohen L."/>
        </authorList>
    </citation>
    <scope>NUCLEOTIDE SEQUENCE</scope>
    <source>
        <strain evidence="13">CCCM811</strain>
    </source>
</reference>
<dbReference type="PANTHER" id="PTHR11042">
    <property type="entry name" value="EUKARYOTIC TRANSLATION INITIATION FACTOR 2-ALPHA KINASE EIF2-ALPHA KINASE -RELATED"/>
    <property type="match status" value="1"/>
</dbReference>
<keyword evidence="1 9" id="KW-0728">SH3 domain</keyword>
<keyword evidence="4" id="KW-0418">Kinase</keyword>
<dbReference type="Gene3D" id="2.30.30.40">
    <property type="entry name" value="SH3 Domains"/>
    <property type="match status" value="1"/>
</dbReference>
<feature type="domain" description="SH3" evidence="10">
    <location>
        <begin position="8"/>
        <end position="71"/>
    </location>
</feature>
<dbReference type="EMBL" id="HBIV01007013">
    <property type="protein sequence ID" value="CAE0651826.1"/>
    <property type="molecule type" value="Transcribed_RNA"/>
</dbReference>
<comment type="similarity">
    <text evidence="8">Belongs to the protein kinase superfamily. Ser/Thr protein kinase family. GCN2 subfamily.</text>
</comment>
<dbReference type="GO" id="GO:0005737">
    <property type="term" value="C:cytoplasm"/>
    <property type="evidence" value="ECO:0007669"/>
    <property type="project" value="TreeGrafter"/>
</dbReference>
<evidence type="ECO:0000256" key="2">
    <source>
        <dbReference type="ARBA" id="ARBA00022679"/>
    </source>
</evidence>
<dbReference type="InterPro" id="IPR008271">
    <property type="entry name" value="Ser/Thr_kinase_AS"/>
</dbReference>
<dbReference type="GO" id="GO:0004672">
    <property type="term" value="F:protein kinase activity"/>
    <property type="evidence" value="ECO:0007669"/>
    <property type="project" value="InterPro"/>
</dbReference>
<dbReference type="Pfam" id="PF00018">
    <property type="entry name" value="SH3_1"/>
    <property type="match status" value="1"/>
</dbReference>
<keyword evidence="2" id="KW-0808">Transferase</keyword>
<dbReference type="PROSITE" id="PS00108">
    <property type="entry name" value="PROTEIN_KINASE_ST"/>
    <property type="match status" value="1"/>
</dbReference>
<feature type="domain" description="Protein kinase" evidence="11">
    <location>
        <begin position="109"/>
        <end position="382"/>
    </location>
</feature>
<evidence type="ECO:0000256" key="5">
    <source>
        <dbReference type="ARBA" id="ARBA00022840"/>
    </source>
</evidence>
<evidence type="ECO:0000313" key="13">
    <source>
        <dbReference type="EMBL" id="CAE0651826.1"/>
    </source>
</evidence>
<evidence type="ECO:0000256" key="4">
    <source>
        <dbReference type="ARBA" id="ARBA00022777"/>
    </source>
</evidence>
<evidence type="ECO:0000256" key="8">
    <source>
        <dbReference type="ARBA" id="ARBA00037982"/>
    </source>
</evidence>
<evidence type="ECO:0000256" key="3">
    <source>
        <dbReference type="ARBA" id="ARBA00022741"/>
    </source>
</evidence>
<dbReference type="GO" id="GO:0005524">
    <property type="term" value="F:ATP binding"/>
    <property type="evidence" value="ECO:0007669"/>
    <property type="project" value="UniProtKB-KW"/>
</dbReference>
<evidence type="ECO:0000256" key="7">
    <source>
        <dbReference type="ARBA" id="ARBA00024334"/>
    </source>
</evidence>
<gene>
    <name evidence="13" type="ORF">LGLO00237_LOCUS5169</name>
</gene>
<organism evidence="13">
    <name type="scientific">Lotharella globosa</name>
    <dbReference type="NCBI Taxonomy" id="91324"/>
    <lineage>
        <taxon>Eukaryota</taxon>
        <taxon>Sar</taxon>
        <taxon>Rhizaria</taxon>
        <taxon>Cercozoa</taxon>
        <taxon>Chlorarachniophyceae</taxon>
        <taxon>Lotharella</taxon>
    </lineage>
</organism>
<evidence type="ECO:0000256" key="1">
    <source>
        <dbReference type="ARBA" id="ARBA00022443"/>
    </source>
</evidence>
<dbReference type="InterPro" id="IPR002048">
    <property type="entry name" value="EF_hand_dom"/>
</dbReference>
<dbReference type="InterPro" id="IPR011009">
    <property type="entry name" value="Kinase-like_dom_sf"/>
</dbReference>
<dbReference type="Gene3D" id="1.10.510.10">
    <property type="entry name" value="Transferase(Phosphotransferase) domain 1"/>
    <property type="match status" value="1"/>
</dbReference>
<proteinExistence type="inferred from homology"/>
<dbReference type="AlphaFoldDB" id="A0A7S3YHJ3"/>
<dbReference type="SUPFAM" id="SSF50044">
    <property type="entry name" value="SH3-domain"/>
    <property type="match status" value="1"/>
</dbReference>
<comment type="similarity">
    <text evidence="7">Belongs to the protein kinase superfamily. Ser/Thr protein kinase family. CDPK subfamily.</text>
</comment>
<dbReference type="GO" id="GO:0005509">
    <property type="term" value="F:calcium ion binding"/>
    <property type="evidence" value="ECO:0007669"/>
    <property type="project" value="InterPro"/>
</dbReference>
<dbReference type="InterPro" id="IPR050339">
    <property type="entry name" value="CC_SR_Kinase"/>
</dbReference>
<dbReference type="SMART" id="SM00326">
    <property type="entry name" value="SH3"/>
    <property type="match status" value="1"/>
</dbReference>
<keyword evidence="3" id="KW-0547">Nucleotide-binding</keyword>
<accession>A0A7S3YHJ3</accession>
<dbReference type="GO" id="GO:0005634">
    <property type="term" value="C:nucleus"/>
    <property type="evidence" value="ECO:0007669"/>
    <property type="project" value="TreeGrafter"/>
</dbReference>
<dbReference type="GO" id="GO:0017148">
    <property type="term" value="P:negative regulation of translation"/>
    <property type="evidence" value="ECO:0007669"/>
    <property type="project" value="UniProtKB-KW"/>
</dbReference>
<sequence>MSEKDGSGKTLFVKALYEFKGEKEGDMPMMPGDYIRVIARNESLHSWWRGRNLESDVEGDFPANFVEILSDKQASMIKKKKRDSTIRKIEDLGSVTTGASEDSDAAARYRYIRCLAKGNFASVYIAKYKRRIIDGTDVKETMYQEVCIKKIAVNTLGELNMALQEAMVLAKASQSGGVCRYVDSFIESKHCVAESNLSDLAPPTFFCIVTKYYPEGTLQDMINQRQVKKRGGFSELEVASLIYDIATALKGIHELDIIHRDLKPKNIFLTRSRGIRIGDFGVAKMLLSQNLTGTFVGTNGYIAPEIRNMQPYGLKCDMWSLGVIMLQLLTLSSSSTAAELQKLSKRVSAYTMKLLLNLLSPKPSQRPSCHRVEKFILAHYPIRLDERLNRVMRTIGTDSNGCITVNMLCSFLSRIKEKADNIIEQTPEYEARNLIDHLCPGQDAVPLITFASYSKKHYETNPSKLALIERCLARIHAA</sequence>
<name>A0A7S3YHJ3_9EUKA</name>
<dbReference type="SMART" id="SM00220">
    <property type="entry name" value="S_TKc"/>
    <property type="match status" value="1"/>
</dbReference>
<feature type="domain" description="EF-hand" evidence="12">
    <location>
        <begin position="383"/>
        <end position="418"/>
    </location>
</feature>
<evidence type="ECO:0000259" key="10">
    <source>
        <dbReference type="PROSITE" id="PS50002"/>
    </source>
</evidence>
<dbReference type="InterPro" id="IPR000719">
    <property type="entry name" value="Prot_kinase_dom"/>
</dbReference>
<keyword evidence="5" id="KW-0067">ATP-binding</keyword>
<dbReference type="PROSITE" id="PS50222">
    <property type="entry name" value="EF_HAND_2"/>
    <property type="match status" value="1"/>
</dbReference>
<evidence type="ECO:0000256" key="6">
    <source>
        <dbReference type="ARBA" id="ARBA00023193"/>
    </source>
</evidence>
<dbReference type="SUPFAM" id="SSF56112">
    <property type="entry name" value="Protein kinase-like (PK-like)"/>
    <property type="match status" value="1"/>
</dbReference>